<dbReference type="InterPro" id="IPR036388">
    <property type="entry name" value="WH-like_DNA-bd_sf"/>
</dbReference>
<accession>V4RWR3</accession>
<dbReference type="Proteomes" id="UP000017819">
    <property type="component" value="Unassembled WGS sequence"/>
</dbReference>
<dbReference type="InterPro" id="IPR002514">
    <property type="entry name" value="Transposase_8"/>
</dbReference>
<dbReference type="PATRIC" id="fig|631454.5.peg.48"/>
<dbReference type="EMBL" id="AWXZ01000004">
    <property type="protein sequence ID" value="ESR27445.1"/>
    <property type="molecule type" value="Genomic_DNA"/>
</dbReference>
<dbReference type="PANTHER" id="PTHR33215:SF13">
    <property type="entry name" value="PROTEIN DISTAL ANTENNA"/>
    <property type="match status" value="1"/>
</dbReference>
<sequence>MTKTTSKRYSPEVRERAVRMVREHRGEHASQWEAISSIAGKIGCSGETLRKWVRQAERDQGARPGQTSEERDRIKALEREVRELRQANEILRKASAYFATAELDRPFKR</sequence>
<keyword evidence="3" id="KW-1185">Reference proteome</keyword>
<feature type="coiled-coil region" evidence="1">
    <location>
        <begin position="67"/>
        <end position="94"/>
    </location>
</feature>
<dbReference type="eggNOG" id="COG2963">
    <property type="taxonomic scope" value="Bacteria"/>
</dbReference>
<dbReference type="Pfam" id="PF01527">
    <property type="entry name" value="HTH_Tnp_1"/>
    <property type="match status" value="1"/>
</dbReference>
<evidence type="ECO:0000313" key="3">
    <source>
        <dbReference type="Proteomes" id="UP000017819"/>
    </source>
</evidence>
<keyword evidence="1" id="KW-0175">Coiled coil</keyword>
<reference evidence="2 3" key="1">
    <citation type="journal article" date="2014" name="Genome Announc.">
        <title>Draft Genome Sequence of Lutibaculum baratangense Strain AMV1T, Isolated from a Mud Volcano in Andamans, India.</title>
        <authorList>
            <person name="Singh A."/>
            <person name="Sreenivas A."/>
            <person name="Sathyanarayana Reddy G."/>
            <person name="Pinnaka A.K."/>
            <person name="Shivaji S."/>
        </authorList>
    </citation>
    <scope>NUCLEOTIDE SEQUENCE [LARGE SCALE GENOMIC DNA]</scope>
    <source>
        <strain evidence="2 3">AMV1</strain>
    </source>
</reference>
<dbReference type="GO" id="GO:0003677">
    <property type="term" value="F:DNA binding"/>
    <property type="evidence" value="ECO:0007669"/>
    <property type="project" value="InterPro"/>
</dbReference>
<dbReference type="SUPFAM" id="SSF46689">
    <property type="entry name" value="Homeodomain-like"/>
    <property type="match status" value="1"/>
</dbReference>
<dbReference type="GO" id="GO:0004803">
    <property type="term" value="F:transposase activity"/>
    <property type="evidence" value="ECO:0007669"/>
    <property type="project" value="InterPro"/>
</dbReference>
<dbReference type="STRING" id="631454.N177_0049"/>
<dbReference type="Gene3D" id="1.10.10.10">
    <property type="entry name" value="Winged helix-like DNA-binding domain superfamily/Winged helix DNA-binding domain"/>
    <property type="match status" value="1"/>
</dbReference>
<dbReference type="PANTHER" id="PTHR33215">
    <property type="entry name" value="PROTEIN DISTAL ANTENNA"/>
    <property type="match status" value="1"/>
</dbReference>
<dbReference type="InterPro" id="IPR009057">
    <property type="entry name" value="Homeodomain-like_sf"/>
</dbReference>
<evidence type="ECO:0000313" key="2">
    <source>
        <dbReference type="EMBL" id="ESR27445.1"/>
    </source>
</evidence>
<dbReference type="AlphaFoldDB" id="V4RWR3"/>
<dbReference type="InterPro" id="IPR051839">
    <property type="entry name" value="RD_transcriptional_regulator"/>
</dbReference>
<comment type="caution">
    <text evidence="2">The sequence shown here is derived from an EMBL/GenBank/DDBJ whole genome shotgun (WGS) entry which is preliminary data.</text>
</comment>
<dbReference type="GO" id="GO:0006313">
    <property type="term" value="P:DNA transposition"/>
    <property type="evidence" value="ECO:0007669"/>
    <property type="project" value="InterPro"/>
</dbReference>
<gene>
    <name evidence="2" type="ORF">N177_0049</name>
</gene>
<name>V4RWR3_9HYPH</name>
<organism evidence="2 3">
    <name type="scientific">Lutibaculum baratangense AMV1</name>
    <dbReference type="NCBI Taxonomy" id="631454"/>
    <lineage>
        <taxon>Bacteria</taxon>
        <taxon>Pseudomonadati</taxon>
        <taxon>Pseudomonadota</taxon>
        <taxon>Alphaproteobacteria</taxon>
        <taxon>Hyphomicrobiales</taxon>
        <taxon>Tepidamorphaceae</taxon>
        <taxon>Lutibaculum</taxon>
    </lineage>
</organism>
<protein>
    <submittedName>
        <fullName evidence="2">Mobile element protein</fullName>
    </submittedName>
</protein>
<evidence type="ECO:0000256" key="1">
    <source>
        <dbReference type="SAM" id="Coils"/>
    </source>
</evidence>
<proteinExistence type="predicted"/>